<proteinExistence type="predicted"/>
<evidence type="ECO:0000256" key="5">
    <source>
        <dbReference type="ARBA" id="ARBA00022989"/>
    </source>
</evidence>
<dbReference type="SUPFAM" id="SSF90123">
    <property type="entry name" value="ABC transporter transmembrane region"/>
    <property type="match status" value="1"/>
</dbReference>
<comment type="caution">
    <text evidence="10">The sequence shown here is derived from an EMBL/GenBank/DDBJ whole genome shotgun (WGS) entry which is preliminary data.</text>
</comment>
<feature type="transmembrane region" description="Helical" evidence="7">
    <location>
        <begin position="29"/>
        <end position="53"/>
    </location>
</feature>
<evidence type="ECO:0000313" key="10">
    <source>
        <dbReference type="EMBL" id="MCU6747959.1"/>
    </source>
</evidence>
<dbReference type="InterPro" id="IPR003593">
    <property type="entry name" value="AAA+_ATPase"/>
</dbReference>
<evidence type="ECO:0000256" key="1">
    <source>
        <dbReference type="ARBA" id="ARBA00004651"/>
    </source>
</evidence>
<dbReference type="InterPro" id="IPR003439">
    <property type="entry name" value="ABC_transporter-like_ATP-bd"/>
</dbReference>
<dbReference type="InterPro" id="IPR017871">
    <property type="entry name" value="ABC_transporter-like_CS"/>
</dbReference>
<protein>
    <submittedName>
        <fullName evidence="10">ABC transporter ATP-binding protein/permease</fullName>
    </submittedName>
</protein>
<dbReference type="PROSITE" id="PS50929">
    <property type="entry name" value="ABC_TM1F"/>
    <property type="match status" value="1"/>
</dbReference>
<keyword evidence="4 10" id="KW-0067">ATP-binding</keyword>
<dbReference type="PROSITE" id="PS00211">
    <property type="entry name" value="ABC_TRANSPORTER_1"/>
    <property type="match status" value="1"/>
</dbReference>
<dbReference type="Pfam" id="PF00005">
    <property type="entry name" value="ABC_tran"/>
    <property type="match status" value="1"/>
</dbReference>
<evidence type="ECO:0000256" key="6">
    <source>
        <dbReference type="ARBA" id="ARBA00023136"/>
    </source>
</evidence>
<dbReference type="PANTHER" id="PTHR43394">
    <property type="entry name" value="ATP-DEPENDENT PERMEASE MDL1, MITOCHONDRIAL"/>
    <property type="match status" value="1"/>
</dbReference>
<keyword evidence="5 7" id="KW-1133">Transmembrane helix</keyword>
<evidence type="ECO:0000256" key="2">
    <source>
        <dbReference type="ARBA" id="ARBA00022692"/>
    </source>
</evidence>
<dbReference type="InterPro" id="IPR011527">
    <property type="entry name" value="ABC1_TM_dom"/>
</dbReference>
<keyword evidence="6 7" id="KW-0472">Membrane</keyword>
<dbReference type="RefSeq" id="WP_059068189.1">
    <property type="nucleotide sequence ID" value="NZ_JAOQJX010000014.1"/>
</dbReference>
<evidence type="ECO:0000259" key="9">
    <source>
        <dbReference type="PROSITE" id="PS50929"/>
    </source>
</evidence>
<dbReference type="SMART" id="SM00382">
    <property type="entry name" value="AAA"/>
    <property type="match status" value="1"/>
</dbReference>
<dbReference type="Gene3D" id="3.40.50.300">
    <property type="entry name" value="P-loop containing nucleotide triphosphate hydrolases"/>
    <property type="match status" value="1"/>
</dbReference>
<dbReference type="InterPro" id="IPR027417">
    <property type="entry name" value="P-loop_NTPase"/>
</dbReference>
<feature type="transmembrane region" description="Helical" evidence="7">
    <location>
        <begin position="90"/>
        <end position="115"/>
    </location>
</feature>
<dbReference type="CDD" id="cd03254">
    <property type="entry name" value="ABCC_Glucan_exporter_like"/>
    <property type="match status" value="1"/>
</dbReference>
<evidence type="ECO:0000256" key="3">
    <source>
        <dbReference type="ARBA" id="ARBA00022741"/>
    </source>
</evidence>
<name>A0ABT2TCF8_9FIRM</name>
<reference evidence="10 11" key="1">
    <citation type="journal article" date="2021" name="ISME Commun">
        <title>Automated analysis of genomic sequences facilitates high-throughput and comprehensive description of bacteria.</title>
        <authorList>
            <person name="Hitch T.C.A."/>
        </authorList>
    </citation>
    <scope>NUCLEOTIDE SEQUENCE [LARGE SCALE GENOMIC DNA]</scope>
    <source>
        <strain evidence="10 11">H2_18</strain>
    </source>
</reference>
<dbReference type="InterPro" id="IPR039421">
    <property type="entry name" value="Type_1_exporter"/>
</dbReference>
<dbReference type="PANTHER" id="PTHR43394:SF1">
    <property type="entry name" value="ATP-BINDING CASSETTE SUB-FAMILY B MEMBER 10, MITOCHONDRIAL"/>
    <property type="match status" value="1"/>
</dbReference>
<dbReference type="CDD" id="cd18547">
    <property type="entry name" value="ABC_6TM_Tm288_like"/>
    <property type="match status" value="1"/>
</dbReference>
<dbReference type="PROSITE" id="PS50893">
    <property type="entry name" value="ABC_TRANSPORTER_2"/>
    <property type="match status" value="1"/>
</dbReference>
<feature type="domain" description="ABC transporter" evidence="8">
    <location>
        <begin position="367"/>
        <end position="601"/>
    </location>
</feature>
<dbReference type="Gene3D" id="1.20.1560.10">
    <property type="entry name" value="ABC transporter type 1, transmembrane domain"/>
    <property type="match status" value="1"/>
</dbReference>
<evidence type="ECO:0000256" key="7">
    <source>
        <dbReference type="SAM" id="Phobius"/>
    </source>
</evidence>
<organism evidence="10 11">
    <name type="scientific">Faecalicatena acetigenes</name>
    <dbReference type="NCBI Taxonomy" id="2981790"/>
    <lineage>
        <taxon>Bacteria</taxon>
        <taxon>Bacillati</taxon>
        <taxon>Bacillota</taxon>
        <taxon>Clostridia</taxon>
        <taxon>Lachnospirales</taxon>
        <taxon>Lachnospiraceae</taxon>
        <taxon>Faecalicatena</taxon>
    </lineage>
</organism>
<sequence>MGRRMGHGGMGGGMQGEKPKDFKGTLKKLLIYMSAYRLQLLFVIIFAVCGTIFNIAGPKILGKATTEIFNGLVSKVSGGSGMDFGKIGQILFMTLGLYVISALCTFIQGMIMTGISQKTTYRLRKEISEKISRMPMDYFDTKPVGEILSRVTNDVDTLGQSLNQSATQLITSVTTIIGVLAMMLSISPLMTVMALLILPISAGLLSFVMKHSQRYFRDQQEYLGNVNGQVEEIYSGHNIIKAFNKEEDVIRAFNETNGKLYNAAWRSQFFSGMMMPIMQFIGNLGYVGVAILGGYLAIKRTIEVGDIQSFIQYVRNFTQPIQQIAQVSNMLQMTTAASERVFAFLDEKEEEQTAEDPVRVEGLRGNVTFEHVRFGYNPDKTIIHDFSAEIKEGQKIAIVGPTGAGKTTMIKLLMRFYDVSSGAVKIDGHDIRDFNRNELREMFGMVLQDTWLFHGTIRDNIRYGRLDASEEEIVNAAKAAHVHRFVQTLPGGYDMELNEEASNVSQGQKQLLTIARAILADPKILILDEATSSVDTRTEVLIQKAMDNLMKGRTSFVIAHRLSTIRDADLILVMKDGDIVEQGTHDALIAQKGFYAELYNSQFEKPTEAA</sequence>
<evidence type="ECO:0000256" key="4">
    <source>
        <dbReference type="ARBA" id="ARBA00022840"/>
    </source>
</evidence>
<dbReference type="Proteomes" id="UP001652394">
    <property type="component" value="Unassembled WGS sequence"/>
</dbReference>
<feature type="transmembrane region" description="Helical" evidence="7">
    <location>
        <begin position="192"/>
        <end position="209"/>
    </location>
</feature>
<dbReference type="Pfam" id="PF00664">
    <property type="entry name" value="ABC_membrane"/>
    <property type="match status" value="1"/>
</dbReference>
<keyword evidence="11" id="KW-1185">Reference proteome</keyword>
<evidence type="ECO:0000313" key="11">
    <source>
        <dbReference type="Proteomes" id="UP001652394"/>
    </source>
</evidence>
<dbReference type="EMBL" id="JAOQJX010000014">
    <property type="protein sequence ID" value="MCU6747959.1"/>
    <property type="molecule type" value="Genomic_DNA"/>
</dbReference>
<feature type="domain" description="ABC transmembrane type-1" evidence="9">
    <location>
        <begin position="41"/>
        <end position="333"/>
    </location>
</feature>
<gene>
    <name evidence="10" type="ORF">OCV51_09900</name>
</gene>
<dbReference type="InterPro" id="IPR036640">
    <property type="entry name" value="ABC1_TM_sf"/>
</dbReference>
<feature type="transmembrane region" description="Helical" evidence="7">
    <location>
        <begin position="280"/>
        <end position="298"/>
    </location>
</feature>
<feature type="transmembrane region" description="Helical" evidence="7">
    <location>
        <begin position="169"/>
        <end position="186"/>
    </location>
</feature>
<evidence type="ECO:0000259" key="8">
    <source>
        <dbReference type="PROSITE" id="PS50893"/>
    </source>
</evidence>
<dbReference type="GO" id="GO:0005524">
    <property type="term" value="F:ATP binding"/>
    <property type="evidence" value="ECO:0007669"/>
    <property type="project" value="UniProtKB-KW"/>
</dbReference>
<dbReference type="SUPFAM" id="SSF52540">
    <property type="entry name" value="P-loop containing nucleoside triphosphate hydrolases"/>
    <property type="match status" value="1"/>
</dbReference>
<comment type="subcellular location">
    <subcellularLocation>
        <location evidence="1">Cell membrane</location>
        <topology evidence="1">Multi-pass membrane protein</topology>
    </subcellularLocation>
</comment>
<accession>A0ABT2TCF8</accession>
<keyword evidence="3" id="KW-0547">Nucleotide-binding</keyword>
<keyword evidence="2 7" id="KW-0812">Transmembrane</keyword>